<dbReference type="GO" id="GO:0004812">
    <property type="term" value="F:aminoacyl-tRNA ligase activity"/>
    <property type="evidence" value="ECO:0007669"/>
    <property type="project" value="UniProtKB-KW"/>
</dbReference>
<keyword evidence="2" id="KW-0436">Ligase</keyword>
<dbReference type="EMBL" id="RHPJ01000004">
    <property type="protein sequence ID" value="TGO04184.1"/>
    <property type="molecule type" value="Genomic_DNA"/>
</dbReference>
<name>A0A4Z1DX92_9MICO</name>
<evidence type="ECO:0000313" key="3">
    <source>
        <dbReference type="Proteomes" id="UP000297318"/>
    </source>
</evidence>
<dbReference type="Proteomes" id="UP000297318">
    <property type="component" value="Unassembled WGS sequence"/>
</dbReference>
<dbReference type="PANTHER" id="PTHR30411">
    <property type="entry name" value="CYTOPLASMIC PROTEIN"/>
    <property type="match status" value="1"/>
</dbReference>
<evidence type="ECO:0000313" key="2">
    <source>
        <dbReference type="EMBL" id="TGO04184.1"/>
    </source>
</evidence>
<organism evidence="2 3">
    <name type="scientific">Serinibacter arcticus</name>
    <dbReference type="NCBI Taxonomy" id="1655435"/>
    <lineage>
        <taxon>Bacteria</taxon>
        <taxon>Bacillati</taxon>
        <taxon>Actinomycetota</taxon>
        <taxon>Actinomycetes</taxon>
        <taxon>Micrococcales</taxon>
        <taxon>Beutenbergiaceae</taxon>
        <taxon>Serinibacter</taxon>
    </lineage>
</organism>
<reference evidence="2 3" key="1">
    <citation type="submission" date="2018-11" db="EMBL/GenBank/DDBJ databases">
        <title>Complete genome sequencing of the Actinobacteria Serinibacter sp. K3-2.</title>
        <authorList>
            <person name="Rakitin A.L."/>
            <person name="Beletsky A.V."/>
            <person name="Mardanov A.V."/>
            <person name="Ravin N.V."/>
            <person name="Gromova A.S."/>
            <person name="Filippova S.N."/>
            <person name="Gal'Chenko V.F."/>
        </authorList>
    </citation>
    <scope>NUCLEOTIDE SEQUENCE [LARGE SCALE GENOMIC DNA]</scope>
    <source>
        <strain evidence="2 3">K3-2</strain>
    </source>
</reference>
<keyword evidence="2" id="KW-0030">Aminoacyl-tRNA synthetase</keyword>
<dbReference type="AlphaFoldDB" id="A0A4Z1DX92"/>
<keyword evidence="3" id="KW-1185">Reference proteome</keyword>
<protein>
    <submittedName>
        <fullName evidence="2">YbaK/prolyl-tRNA synthetase associated region</fullName>
    </submittedName>
</protein>
<dbReference type="SUPFAM" id="SSF55826">
    <property type="entry name" value="YbaK/ProRS associated domain"/>
    <property type="match status" value="1"/>
</dbReference>
<proteinExistence type="predicted"/>
<dbReference type="InterPro" id="IPR007214">
    <property type="entry name" value="YbaK/aa-tRNA-synth-assoc-dom"/>
</dbReference>
<feature type="domain" description="YbaK/aminoacyl-tRNA synthetase-associated" evidence="1">
    <location>
        <begin position="32"/>
        <end position="141"/>
    </location>
</feature>
<dbReference type="RefSeq" id="WP_135850772.1">
    <property type="nucleotide sequence ID" value="NZ_RHPJ01000004.1"/>
</dbReference>
<dbReference type="Pfam" id="PF04073">
    <property type="entry name" value="tRNA_edit"/>
    <property type="match status" value="1"/>
</dbReference>
<sequence>MADDTIETDGERRAREAVEALGIPHEIRRHGRVSSLAEAAAARGVEPGSLIKTMVVRRGEGDYLLVLVPGDRTISWPKLRTLLGVSRLSMPDAATAKAATGYERGTITPLGSSTAWPVVADERVRGPISLGGGGHGVGISLDGDALVAAIGATRADVTEPEPPPSR</sequence>
<dbReference type="InterPro" id="IPR036754">
    <property type="entry name" value="YbaK/aa-tRNA-synt-asso_dom_sf"/>
</dbReference>
<dbReference type="PANTHER" id="PTHR30411:SF1">
    <property type="entry name" value="CYTOPLASMIC PROTEIN"/>
    <property type="match status" value="1"/>
</dbReference>
<dbReference type="GO" id="GO:0002161">
    <property type="term" value="F:aminoacyl-tRNA deacylase activity"/>
    <property type="evidence" value="ECO:0007669"/>
    <property type="project" value="InterPro"/>
</dbReference>
<comment type="caution">
    <text evidence="2">The sequence shown here is derived from an EMBL/GenBank/DDBJ whole genome shotgun (WGS) entry which is preliminary data.</text>
</comment>
<gene>
    <name evidence="2" type="ORF">SERN_2775</name>
</gene>
<dbReference type="OrthoDB" id="9796920at2"/>
<accession>A0A4Z1DX92</accession>
<evidence type="ECO:0000259" key="1">
    <source>
        <dbReference type="Pfam" id="PF04073"/>
    </source>
</evidence>
<dbReference type="Gene3D" id="3.90.960.10">
    <property type="entry name" value="YbaK/aminoacyl-tRNA synthetase-associated domain"/>
    <property type="match status" value="1"/>
</dbReference>
<dbReference type="CDD" id="cd04332">
    <property type="entry name" value="YbaK_like"/>
    <property type="match status" value="1"/>
</dbReference>